<keyword evidence="1" id="KW-0489">Methyltransferase</keyword>
<dbReference type="KEGG" id="gtt:GUITHDRAFT_105987"/>
<dbReference type="RefSeq" id="XP_005835360.1">
    <property type="nucleotide sequence ID" value="XM_005835303.1"/>
</dbReference>
<keyword evidence="8" id="KW-1185">Reference proteome</keyword>
<dbReference type="GO" id="GO:0016279">
    <property type="term" value="F:protein-lysine N-methyltransferase activity"/>
    <property type="evidence" value="ECO:0007669"/>
    <property type="project" value="TreeGrafter"/>
</dbReference>
<dbReference type="SUPFAM" id="SSF53335">
    <property type="entry name" value="S-adenosyl-L-methionine-dependent methyltransferases"/>
    <property type="match status" value="1"/>
</dbReference>
<dbReference type="InterPro" id="IPR050078">
    <property type="entry name" value="Ribosomal_L11_MeTrfase_PrmA"/>
</dbReference>
<protein>
    <recommendedName>
        <fullName evidence="5">ETFB lysine methyltransferase</fullName>
    </recommendedName>
    <alternativeName>
        <fullName evidence="4">Protein N-lysine methyltransferase METTL20</fullName>
    </alternativeName>
</protein>
<proteinExistence type="inferred from homology"/>
<reference evidence="8" key="2">
    <citation type="submission" date="2012-11" db="EMBL/GenBank/DDBJ databases">
        <authorList>
            <person name="Kuo A."/>
            <person name="Curtis B.A."/>
            <person name="Tanifuji G."/>
            <person name="Burki F."/>
            <person name="Gruber A."/>
            <person name="Irimia M."/>
            <person name="Maruyama S."/>
            <person name="Arias M.C."/>
            <person name="Ball S.G."/>
            <person name="Gile G.H."/>
            <person name="Hirakawa Y."/>
            <person name="Hopkins J.F."/>
            <person name="Rensing S.A."/>
            <person name="Schmutz J."/>
            <person name="Symeonidi A."/>
            <person name="Elias M."/>
            <person name="Eveleigh R.J."/>
            <person name="Herman E.K."/>
            <person name="Klute M.J."/>
            <person name="Nakayama T."/>
            <person name="Obornik M."/>
            <person name="Reyes-Prieto A."/>
            <person name="Armbrust E.V."/>
            <person name="Aves S.J."/>
            <person name="Beiko R.G."/>
            <person name="Coutinho P."/>
            <person name="Dacks J.B."/>
            <person name="Durnford D.G."/>
            <person name="Fast N.M."/>
            <person name="Green B.R."/>
            <person name="Grisdale C."/>
            <person name="Hempe F."/>
            <person name="Henrissat B."/>
            <person name="Hoppner M.P."/>
            <person name="Ishida K.-I."/>
            <person name="Kim E."/>
            <person name="Koreny L."/>
            <person name="Kroth P.G."/>
            <person name="Liu Y."/>
            <person name="Malik S.-B."/>
            <person name="Maier U.G."/>
            <person name="McRose D."/>
            <person name="Mock T."/>
            <person name="Neilson J.A."/>
            <person name="Onodera N.T."/>
            <person name="Poole A.M."/>
            <person name="Pritham E.J."/>
            <person name="Richards T.A."/>
            <person name="Rocap G."/>
            <person name="Roy S.W."/>
            <person name="Sarai C."/>
            <person name="Schaack S."/>
            <person name="Shirato S."/>
            <person name="Slamovits C.H."/>
            <person name="Spencer D.F."/>
            <person name="Suzuki S."/>
            <person name="Worden A.Z."/>
            <person name="Zauner S."/>
            <person name="Barry K."/>
            <person name="Bell C."/>
            <person name="Bharti A.K."/>
            <person name="Crow J.A."/>
            <person name="Grimwood J."/>
            <person name="Kramer R."/>
            <person name="Lindquist E."/>
            <person name="Lucas S."/>
            <person name="Salamov A."/>
            <person name="McFadden G.I."/>
            <person name="Lane C.E."/>
            <person name="Keeling P.J."/>
            <person name="Gray M.W."/>
            <person name="Grigoriev I.V."/>
            <person name="Archibald J.M."/>
        </authorList>
    </citation>
    <scope>NUCLEOTIDE SEQUENCE</scope>
    <source>
        <strain evidence="8">CCMP2712</strain>
    </source>
</reference>
<dbReference type="InterPro" id="IPR029063">
    <property type="entry name" value="SAM-dependent_MTases_sf"/>
</dbReference>
<dbReference type="EMBL" id="JH992986">
    <property type="protein sequence ID" value="EKX48380.1"/>
    <property type="molecule type" value="Genomic_DNA"/>
</dbReference>
<reference evidence="7" key="3">
    <citation type="submission" date="2016-03" db="UniProtKB">
        <authorList>
            <consortium name="EnsemblProtists"/>
        </authorList>
    </citation>
    <scope>IDENTIFICATION</scope>
</reference>
<evidence type="ECO:0000313" key="7">
    <source>
        <dbReference type="EnsemblProtists" id="EKX48380"/>
    </source>
</evidence>
<comment type="similarity">
    <text evidence="3">Belongs to the methyltransferase superfamily. ETFBKMT family.</text>
</comment>
<dbReference type="eggNOG" id="ENOG502QQTZ">
    <property type="taxonomic scope" value="Eukaryota"/>
</dbReference>
<dbReference type="GeneID" id="17305001"/>
<evidence type="ECO:0000313" key="8">
    <source>
        <dbReference type="Proteomes" id="UP000011087"/>
    </source>
</evidence>
<sequence>MELIYMAGFTMPGCFFLIFLIVAILGCPISSMGYVNYSPLLSRSTRITRTGISDVKLASISVRLRGINPCRLRRSHDLRMQASEAKSFCTLVIQVVRQDDENGRTIDADELSELLMETGALSVIVEDADRGTEQELPIFNEPGRAERYWNNCNVTAFYPHGWDIPAVLEMVVKSMDLPVVPRYAVDEVRDQDWVKLVQQSWKPILIDHLLLRFPWHSKEDIDSVVLQDSEIHELMLEGGMAFGTGEHPTTRLCCRWLQQKLALEHGQRVRVMDYGAGSGVLGLTSLRFGAEAAVDSIVAAHSNARLNGMESFKVYLPSSTAKDAELIEDLRYAAQLRQLSGMLSWNDMLETLPDDCHGYDVVVSNILAGPLIRLAPELARLSRAQGLLGLSGILHEQAERVIEAYEPFYEQLREDQGWVLITGKRKP</sequence>
<reference evidence="6 8" key="1">
    <citation type="journal article" date="2012" name="Nature">
        <title>Algal genomes reveal evolutionary mosaicism and the fate of nucleomorphs.</title>
        <authorList>
            <consortium name="DOE Joint Genome Institute"/>
            <person name="Curtis B.A."/>
            <person name="Tanifuji G."/>
            <person name="Burki F."/>
            <person name="Gruber A."/>
            <person name="Irimia M."/>
            <person name="Maruyama S."/>
            <person name="Arias M.C."/>
            <person name="Ball S.G."/>
            <person name="Gile G.H."/>
            <person name="Hirakawa Y."/>
            <person name="Hopkins J.F."/>
            <person name="Kuo A."/>
            <person name="Rensing S.A."/>
            <person name="Schmutz J."/>
            <person name="Symeonidi A."/>
            <person name="Elias M."/>
            <person name="Eveleigh R.J."/>
            <person name="Herman E.K."/>
            <person name="Klute M.J."/>
            <person name="Nakayama T."/>
            <person name="Obornik M."/>
            <person name="Reyes-Prieto A."/>
            <person name="Armbrust E.V."/>
            <person name="Aves S.J."/>
            <person name="Beiko R.G."/>
            <person name="Coutinho P."/>
            <person name="Dacks J.B."/>
            <person name="Durnford D.G."/>
            <person name="Fast N.M."/>
            <person name="Green B.R."/>
            <person name="Grisdale C.J."/>
            <person name="Hempel F."/>
            <person name="Henrissat B."/>
            <person name="Hoppner M.P."/>
            <person name="Ishida K."/>
            <person name="Kim E."/>
            <person name="Koreny L."/>
            <person name="Kroth P.G."/>
            <person name="Liu Y."/>
            <person name="Malik S.B."/>
            <person name="Maier U.G."/>
            <person name="McRose D."/>
            <person name="Mock T."/>
            <person name="Neilson J.A."/>
            <person name="Onodera N.T."/>
            <person name="Poole A.M."/>
            <person name="Pritham E.J."/>
            <person name="Richards T.A."/>
            <person name="Rocap G."/>
            <person name="Roy S.W."/>
            <person name="Sarai C."/>
            <person name="Schaack S."/>
            <person name="Shirato S."/>
            <person name="Slamovits C.H."/>
            <person name="Spencer D.F."/>
            <person name="Suzuki S."/>
            <person name="Worden A.Z."/>
            <person name="Zauner S."/>
            <person name="Barry K."/>
            <person name="Bell C."/>
            <person name="Bharti A.K."/>
            <person name="Crow J.A."/>
            <person name="Grimwood J."/>
            <person name="Kramer R."/>
            <person name="Lindquist E."/>
            <person name="Lucas S."/>
            <person name="Salamov A."/>
            <person name="McFadden G.I."/>
            <person name="Lane C.E."/>
            <person name="Keeling P.J."/>
            <person name="Gray M.W."/>
            <person name="Grigoriev I.V."/>
            <person name="Archibald J.M."/>
        </authorList>
    </citation>
    <scope>NUCLEOTIDE SEQUENCE</scope>
    <source>
        <strain evidence="6 8">CCMP2712</strain>
    </source>
</reference>
<evidence type="ECO:0000313" key="6">
    <source>
        <dbReference type="EMBL" id="EKX48380.1"/>
    </source>
</evidence>
<dbReference type="AlphaFoldDB" id="L1JJW5"/>
<dbReference type="OrthoDB" id="419617at2759"/>
<evidence type="ECO:0000256" key="5">
    <source>
        <dbReference type="ARBA" id="ARBA00042266"/>
    </source>
</evidence>
<organism evidence="6">
    <name type="scientific">Guillardia theta (strain CCMP2712)</name>
    <name type="common">Cryptophyte</name>
    <dbReference type="NCBI Taxonomy" id="905079"/>
    <lineage>
        <taxon>Eukaryota</taxon>
        <taxon>Cryptophyceae</taxon>
        <taxon>Pyrenomonadales</taxon>
        <taxon>Geminigeraceae</taxon>
        <taxon>Guillardia</taxon>
    </lineage>
</organism>
<gene>
    <name evidence="6" type="ORF">GUITHDRAFT_105987</name>
</gene>
<dbReference type="Pfam" id="PF06325">
    <property type="entry name" value="PrmA"/>
    <property type="match status" value="2"/>
</dbReference>
<dbReference type="GO" id="GO:0032259">
    <property type="term" value="P:methylation"/>
    <property type="evidence" value="ECO:0007669"/>
    <property type="project" value="UniProtKB-KW"/>
</dbReference>
<evidence type="ECO:0000256" key="3">
    <source>
        <dbReference type="ARBA" id="ARBA00037932"/>
    </source>
</evidence>
<dbReference type="STRING" id="905079.L1JJW5"/>
<dbReference type="OMA" id="WIVPEWT"/>
<keyword evidence="2" id="KW-0808">Transferase</keyword>
<evidence type="ECO:0000256" key="2">
    <source>
        <dbReference type="ARBA" id="ARBA00022679"/>
    </source>
</evidence>
<dbReference type="PANTHER" id="PTHR43648">
    <property type="entry name" value="ELECTRON TRANSFER FLAVOPROTEIN BETA SUBUNIT LYSINE METHYLTRANSFERASE"/>
    <property type="match status" value="1"/>
</dbReference>
<evidence type="ECO:0000256" key="1">
    <source>
        <dbReference type="ARBA" id="ARBA00022603"/>
    </source>
</evidence>
<dbReference type="Proteomes" id="UP000011087">
    <property type="component" value="Unassembled WGS sequence"/>
</dbReference>
<evidence type="ECO:0000256" key="4">
    <source>
        <dbReference type="ARBA" id="ARBA00041867"/>
    </source>
</evidence>
<dbReference type="HOGENOM" id="CLU_049382_4_1_1"/>
<dbReference type="Gene3D" id="3.40.50.150">
    <property type="entry name" value="Vaccinia Virus protein VP39"/>
    <property type="match status" value="1"/>
</dbReference>
<dbReference type="EnsemblProtists" id="EKX48380">
    <property type="protein sequence ID" value="EKX48380"/>
    <property type="gene ID" value="GUITHDRAFT_105987"/>
</dbReference>
<dbReference type="PANTHER" id="PTHR43648:SF1">
    <property type="entry name" value="ELECTRON TRANSFER FLAVOPROTEIN BETA SUBUNIT LYSINE METHYLTRANSFERASE"/>
    <property type="match status" value="1"/>
</dbReference>
<name>L1JJW5_GUITC</name>
<accession>L1JJW5</accession>
<dbReference type="PaxDb" id="55529-EKX48380"/>